<proteinExistence type="predicted"/>
<gene>
    <name evidence="1" type="ORF">OCV51_13565</name>
</gene>
<dbReference type="EMBL" id="JAOQJX010000029">
    <property type="protein sequence ID" value="MCU6748671.1"/>
    <property type="molecule type" value="Genomic_DNA"/>
</dbReference>
<dbReference type="Proteomes" id="UP001652394">
    <property type="component" value="Unassembled WGS sequence"/>
</dbReference>
<reference evidence="1 2" key="1">
    <citation type="journal article" date="2021" name="ISME Commun">
        <title>Automated analysis of genomic sequences facilitates high-throughput and comprehensive description of bacteria.</title>
        <authorList>
            <person name="Hitch T.C.A."/>
        </authorList>
    </citation>
    <scope>NUCLEOTIDE SEQUENCE [LARGE SCALE GENOMIC DNA]</scope>
    <source>
        <strain evidence="1 2">H2_18</strain>
    </source>
</reference>
<keyword evidence="2" id="KW-1185">Reference proteome</keyword>
<comment type="caution">
    <text evidence="1">The sequence shown here is derived from an EMBL/GenBank/DDBJ whole genome shotgun (WGS) entry which is preliminary data.</text>
</comment>
<name>A0ABT2TF95_9FIRM</name>
<evidence type="ECO:0000313" key="1">
    <source>
        <dbReference type="EMBL" id="MCU6748671.1"/>
    </source>
</evidence>
<protein>
    <submittedName>
        <fullName evidence="1">Uncharacterized protein</fullName>
    </submittedName>
</protein>
<organism evidence="1 2">
    <name type="scientific">Faecalicatena acetigenes</name>
    <dbReference type="NCBI Taxonomy" id="2981790"/>
    <lineage>
        <taxon>Bacteria</taxon>
        <taxon>Bacillati</taxon>
        <taxon>Bacillota</taxon>
        <taxon>Clostridia</taxon>
        <taxon>Lachnospirales</taxon>
        <taxon>Lachnospiraceae</taxon>
        <taxon>Faecalicatena</taxon>
    </lineage>
</organism>
<dbReference type="RefSeq" id="WP_059066924.1">
    <property type="nucleotide sequence ID" value="NZ_JAOQJX010000029.1"/>
</dbReference>
<evidence type="ECO:0000313" key="2">
    <source>
        <dbReference type="Proteomes" id="UP001652394"/>
    </source>
</evidence>
<accession>A0ABT2TF95</accession>
<sequence>MPIYTMVDTGIILLCLGSDWYFFIPAEYETDSIGIKRSCRRGSRKYKSTAESRKYKIRKRKKSTAIFCNAL</sequence>